<dbReference type="AlphaFoldDB" id="A7VQB4"/>
<evidence type="ECO:0000313" key="2">
    <source>
        <dbReference type="Proteomes" id="UP000003490"/>
    </source>
</evidence>
<proteinExistence type="predicted"/>
<comment type="caution">
    <text evidence="1">The sequence shown here is derived from an EMBL/GenBank/DDBJ whole genome shotgun (WGS) entry which is preliminary data.</text>
</comment>
<reference evidence="1 2" key="2">
    <citation type="submission" date="2007-08" db="EMBL/GenBank/DDBJ databases">
        <authorList>
            <person name="Fulton L."/>
            <person name="Clifton S."/>
            <person name="Fulton B."/>
            <person name="Xu J."/>
            <person name="Minx P."/>
            <person name="Pepin K.H."/>
            <person name="Johnson M."/>
            <person name="Thiruvilangam P."/>
            <person name="Bhonagiri V."/>
            <person name="Nash W.E."/>
            <person name="Wang C."/>
            <person name="Mardis E.R."/>
            <person name="Wilson R.K."/>
        </authorList>
    </citation>
    <scope>NUCLEOTIDE SEQUENCE [LARGE SCALE GENOMIC DNA]</scope>
    <source>
        <strain evidence="1 2">DSM 753</strain>
    </source>
</reference>
<sequence>MTDANIPAFRPLRRSLTIRVGADVPEGKRNKALVEPGVRRTGSAGVLLYSRDTPACAGEKKSFCLKR</sequence>
<protein>
    <submittedName>
        <fullName evidence="1">Uncharacterized protein</fullName>
    </submittedName>
</protein>
<name>A7VQB4_9FIRM</name>
<dbReference type="EMBL" id="ABCB02000014">
    <property type="protein sequence ID" value="EDO62619.1"/>
    <property type="molecule type" value="Genomic_DNA"/>
</dbReference>
<accession>A7VQB4</accession>
<reference evidence="1 2" key="1">
    <citation type="submission" date="2007-08" db="EMBL/GenBank/DDBJ databases">
        <title>Draft genome sequence of Clostridium leptum (DSM 753).</title>
        <authorList>
            <person name="Sudarsanam P."/>
            <person name="Ley R."/>
            <person name="Guruge J."/>
            <person name="Turnbaugh P.J."/>
            <person name="Mahowald M."/>
            <person name="Liep D."/>
            <person name="Gordon J."/>
        </authorList>
    </citation>
    <scope>NUCLEOTIDE SEQUENCE [LARGE SCALE GENOMIC DNA]</scope>
    <source>
        <strain evidence="1 2">DSM 753</strain>
    </source>
</reference>
<gene>
    <name evidence="1" type="ORF">CLOLEP_00742</name>
</gene>
<evidence type="ECO:0000313" key="1">
    <source>
        <dbReference type="EMBL" id="EDO62619.1"/>
    </source>
</evidence>
<dbReference type="Proteomes" id="UP000003490">
    <property type="component" value="Unassembled WGS sequence"/>
</dbReference>
<dbReference type="HOGENOM" id="CLU_2804867_0_0_9"/>
<organism evidence="1 2">
    <name type="scientific">[Clostridium] leptum DSM 753</name>
    <dbReference type="NCBI Taxonomy" id="428125"/>
    <lineage>
        <taxon>Bacteria</taxon>
        <taxon>Bacillati</taxon>
        <taxon>Bacillota</taxon>
        <taxon>Clostridia</taxon>
        <taxon>Eubacteriales</taxon>
        <taxon>Oscillospiraceae</taxon>
        <taxon>Oscillospiraceae incertae sedis</taxon>
    </lineage>
</organism>